<dbReference type="AlphaFoldDB" id="A0A0W0XTQ5"/>
<organism evidence="1 2">
    <name type="scientific">Legionella quinlivanii</name>
    <dbReference type="NCBI Taxonomy" id="45073"/>
    <lineage>
        <taxon>Bacteria</taxon>
        <taxon>Pseudomonadati</taxon>
        <taxon>Pseudomonadota</taxon>
        <taxon>Gammaproteobacteria</taxon>
        <taxon>Legionellales</taxon>
        <taxon>Legionellaceae</taxon>
        <taxon>Legionella</taxon>
    </lineage>
</organism>
<dbReference type="Proteomes" id="UP000054618">
    <property type="component" value="Unassembled WGS sequence"/>
</dbReference>
<evidence type="ECO:0000313" key="1">
    <source>
        <dbReference type="EMBL" id="KTD47941.1"/>
    </source>
</evidence>
<comment type="caution">
    <text evidence="1">The sequence shown here is derived from an EMBL/GenBank/DDBJ whole genome shotgun (WGS) entry which is preliminary data.</text>
</comment>
<protein>
    <submittedName>
        <fullName evidence="1">Uncharacterized protein</fullName>
    </submittedName>
</protein>
<sequence>MTFVQHCENCGIKVEIEDTDNLDLSVEKKEEMETEPQKPILCVNCTQQAKPMNI</sequence>
<dbReference type="RefSeq" id="WP_157072303.1">
    <property type="nucleotide sequence ID" value="NZ_CAAAIK010000009.1"/>
</dbReference>
<keyword evidence="2" id="KW-1185">Reference proteome</keyword>
<gene>
    <name evidence="1" type="ORF">Lqui_2205</name>
</gene>
<name>A0A0W0XTQ5_9GAMM</name>
<accession>A0A0W0XTQ5</accession>
<reference evidence="1 2" key="1">
    <citation type="submission" date="2015-11" db="EMBL/GenBank/DDBJ databases">
        <title>Genomic analysis of 38 Legionella species identifies large and diverse effector repertoires.</title>
        <authorList>
            <person name="Burstein D."/>
            <person name="Amaro F."/>
            <person name="Zusman T."/>
            <person name="Lifshitz Z."/>
            <person name="Cohen O."/>
            <person name="Gilbert J.A."/>
            <person name="Pupko T."/>
            <person name="Shuman H.A."/>
            <person name="Segal G."/>
        </authorList>
    </citation>
    <scope>NUCLEOTIDE SEQUENCE [LARGE SCALE GENOMIC DNA]</scope>
    <source>
        <strain evidence="1 2">CDC#1442-AUS-E</strain>
    </source>
</reference>
<evidence type="ECO:0000313" key="2">
    <source>
        <dbReference type="Proteomes" id="UP000054618"/>
    </source>
</evidence>
<dbReference type="PATRIC" id="fig|45073.5.peg.2328"/>
<dbReference type="EMBL" id="LNYS01000018">
    <property type="protein sequence ID" value="KTD47941.1"/>
    <property type="molecule type" value="Genomic_DNA"/>
</dbReference>
<proteinExistence type="predicted"/>